<dbReference type="EMBL" id="JAVRHR010000001">
    <property type="protein sequence ID" value="MDT0606800.1"/>
    <property type="molecule type" value="Genomic_DNA"/>
</dbReference>
<proteinExistence type="predicted"/>
<name>A0ABU3AAG4_9FLAO</name>
<comment type="caution">
    <text evidence="1">The sequence shown here is derived from an EMBL/GenBank/DDBJ whole genome shotgun (WGS) entry which is preliminary data.</text>
</comment>
<evidence type="ECO:0000313" key="1">
    <source>
        <dbReference type="EMBL" id="MDT0606800.1"/>
    </source>
</evidence>
<accession>A0ABU3AAG4</accession>
<organism evidence="1 2">
    <name type="scientific">Croceitalea rosinachiae</name>
    <dbReference type="NCBI Taxonomy" id="3075596"/>
    <lineage>
        <taxon>Bacteria</taxon>
        <taxon>Pseudomonadati</taxon>
        <taxon>Bacteroidota</taxon>
        <taxon>Flavobacteriia</taxon>
        <taxon>Flavobacteriales</taxon>
        <taxon>Flavobacteriaceae</taxon>
        <taxon>Croceitalea</taxon>
    </lineage>
</organism>
<dbReference type="RefSeq" id="WP_311350343.1">
    <property type="nucleotide sequence ID" value="NZ_JAVRHR010000001.1"/>
</dbReference>
<keyword evidence="2" id="KW-1185">Reference proteome</keyword>
<protein>
    <recommendedName>
        <fullName evidence="3">LTXXQ motif family protein</fullName>
    </recommendedName>
</protein>
<gene>
    <name evidence="1" type="ORF">RM706_07150</name>
</gene>
<dbReference type="Proteomes" id="UP001255246">
    <property type="component" value="Unassembled WGS sequence"/>
</dbReference>
<sequence length="118" mass="13828">MKTRLVVAIAILSAQLISGQKINAKEIADYQTNLMVERLDLNQEQKKKITEHNLKFSKKQAALMNREGSMFGKIGDIKKIKKERNAELEIILNKEQMEVFEDEIEPEIRKHMRKKMME</sequence>
<evidence type="ECO:0008006" key="3">
    <source>
        <dbReference type="Google" id="ProtNLM"/>
    </source>
</evidence>
<evidence type="ECO:0000313" key="2">
    <source>
        <dbReference type="Proteomes" id="UP001255246"/>
    </source>
</evidence>
<reference evidence="1 2" key="1">
    <citation type="submission" date="2023-09" db="EMBL/GenBank/DDBJ databases">
        <authorList>
            <person name="Rey-Velasco X."/>
        </authorList>
    </citation>
    <scope>NUCLEOTIDE SEQUENCE [LARGE SCALE GENOMIC DNA]</scope>
    <source>
        <strain evidence="1 2">F388</strain>
    </source>
</reference>